<evidence type="ECO:0000256" key="3">
    <source>
        <dbReference type="ARBA" id="ARBA00023015"/>
    </source>
</evidence>
<dbReference type="CDD" id="cd17535">
    <property type="entry name" value="REC_NarL-like"/>
    <property type="match status" value="1"/>
</dbReference>
<feature type="domain" description="HTH luxR-type" evidence="7">
    <location>
        <begin position="143"/>
        <end position="208"/>
    </location>
</feature>
<evidence type="ECO:0000256" key="4">
    <source>
        <dbReference type="ARBA" id="ARBA00023125"/>
    </source>
</evidence>
<dbReference type="InterPro" id="IPR011006">
    <property type="entry name" value="CheY-like_superfamily"/>
</dbReference>
<dbReference type="OrthoDB" id="9780153at2"/>
<dbReference type="Gene3D" id="3.40.50.2300">
    <property type="match status" value="1"/>
</dbReference>
<dbReference type="InterPro" id="IPR001789">
    <property type="entry name" value="Sig_transdc_resp-reg_receiver"/>
</dbReference>
<dbReference type="EMBL" id="SOPW01000006">
    <property type="protein sequence ID" value="TFB22080.1"/>
    <property type="molecule type" value="Genomic_DNA"/>
</dbReference>
<dbReference type="SUPFAM" id="SSF46894">
    <property type="entry name" value="C-terminal effector domain of the bipartite response regulators"/>
    <property type="match status" value="1"/>
</dbReference>
<dbReference type="PRINTS" id="PR00038">
    <property type="entry name" value="HTHLUXR"/>
</dbReference>
<dbReference type="PROSITE" id="PS00622">
    <property type="entry name" value="HTH_LUXR_1"/>
    <property type="match status" value="1"/>
</dbReference>
<comment type="subcellular location">
    <subcellularLocation>
        <location evidence="1">Cytoplasm</location>
    </subcellularLocation>
</comment>
<dbReference type="SMART" id="SM00448">
    <property type="entry name" value="REC"/>
    <property type="match status" value="1"/>
</dbReference>
<evidence type="ECO:0000256" key="5">
    <source>
        <dbReference type="ARBA" id="ARBA00023163"/>
    </source>
</evidence>
<proteinExistence type="predicted"/>
<evidence type="ECO:0000313" key="10">
    <source>
        <dbReference type="Proteomes" id="UP000297975"/>
    </source>
</evidence>
<dbReference type="GO" id="GO:0000160">
    <property type="term" value="P:phosphorelay signal transduction system"/>
    <property type="evidence" value="ECO:0007669"/>
    <property type="project" value="InterPro"/>
</dbReference>
<dbReference type="CDD" id="cd06170">
    <property type="entry name" value="LuxR_C_like"/>
    <property type="match status" value="1"/>
</dbReference>
<dbReference type="PROSITE" id="PS50043">
    <property type="entry name" value="HTH_LUXR_2"/>
    <property type="match status" value="1"/>
</dbReference>
<keyword evidence="4" id="KW-0238">DNA-binding</keyword>
<keyword evidence="3" id="KW-0805">Transcription regulation</keyword>
<dbReference type="Proteomes" id="UP000297975">
    <property type="component" value="Unassembled WGS sequence"/>
</dbReference>
<evidence type="ECO:0000256" key="6">
    <source>
        <dbReference type="PROSITE-ProRule" id="PRU00169"/>
    </source>
</evidence>
<dbReference type="SMART" id="SM00421">
    <property type="entry name" value="HTH_LUXR"/>
    <property type="match status" value="1"/>
</dbReference>
<evidence type="ECO:0000256" key="2">
    <source>
        <dbReference type="ARBA" id="ARBA00022553"/>
    </source>
</evidence>
<evidence type="ECO:0000259" key="7">
    <source>
        <dbReference type="PROSITE" id="PS50043"/>
    </source>
</evidence>
<dbReference type="PANTHER" id="PTHR43214:SF37">
    <property type="entry name" value="TRANSCRIPTIONAL REGULATORY PROTEIN YDFI"/>
    <property type="match status" value="1"/>
</dbReference>
<name>A0A4Y8INI7_9BACI</name>
<dbReference type="InterPro" id="IPR000792">
    <property type="entry name" value="Tscrpt_reg_LuxR_C"/>
</dbReference>
<dbReference type="InterPro" id="IPR016032">
    <property type="entry name" value="Sig_transdc_resp-reg_C-effctor"/>
</dbReference>
<dbReference type="Pfam" id="PF00196">
    <property type="entry name" value="GerE"/>
    <property type="match status" value="1"/>
</dbReference>
<evidence type="ECO:0000259" key="8">
    <source>
        <dbReference type="PROSITE" id="PS50110"/>
    </source>
</evidence>
<keyword evidence="5" id="KW-0804">Transcription</keyword>
<dbReference type="GO" id="GO:0003677">
    <property type="term" value="F:DNA binding"/>
    <property type="evidence" value="ECO:0007669"/>
    <property type="project" value="UniProtKB-KW"/>
</dbReference>
<keyword evidence="10" id="KW-1185">Reference proteome</keyword>
<dbReference type="SUPFAM" id="SSF52172">
    <property type="entry name" value="CheY-like"/>
    <property type="match status" value="1"/>
</dbReference>
<protein>
    <submittedName>
        <fullName evidence="9">Response regulator transcription factor</fullName>
    </submittedName>
</protein>
<feature type="modified residue" description="4-aspartylphosphate" evidence="6">
    <location>
        <position position="56"/>
    </location>
</feature>
<dbReference type="RefSeq" id="WP_134339754.1">
    <property type="nucleotide sequence ID" value="NZ_SOPW01000006.1"/>
</dbReference>
<organism evidence="9 10">
    <name type="scientific">Filobacillus milosensis</name>
    <dbReference type="NCBI Taxonomy" id="94137"/>
    <lineage>
        <taxon>Bacteria</taxon>
        <taxon>Bacillati</taxon>
        <taxon>Bacillota</taxon>
        <taxon>Bacilli</taxon>
        <taxon>Bacillales</taxon>
        <taxon>Bacillaceae</taxon>
        <taxon>Filobacillus</taxon>
    </lineage>
</organism>
<dbReference type="GO" id="GO:0006355">
    <property type="term" value="P:regulation of DNA-templated transcription"/>
    <property type="evidence" value="ECO:0007669"/>
    <property type="project" value="InterPro"/>
</dbReference>
<evidence type="ECO:0000256" key="1">
    <source>
        <dbReference type="ARBA" id="ARBA00004496"/>
    </source>
</evidence>
<dbReference type="InterPro" id="IPR058245">
    <property type="entry name" value="NreC/VraR/RcsB-like_REC"/>
</dbReference>
<dbReference type="InterPro" id="IPR039420">
    <property type="entry name" value="WalR-like"/>
</dbReference>
<feature type="domain" description="Response regulatory" evidence="8">
    <location>
        <begin position="5"/>
        <end position="121"/>
    </location>
</feature>
<keyword evidence="2 6" id="KW-0597">Phosphoprotein</keyword>
<evidence type="ECO:0000313" key="9">
    <source>
        <dbReference type="EMBL" id="TFB22080.1"/>
    </source>
</evidence>
<dbReference type="GO" id="GO:0005737">
    <property type="term" value="C:cytoplasm"/>
    <property type="evidence" value="ECO:0007669"/>
    <property type="project" value="UniProtKB-SubCell"/>
</dbReference>
<dbReference type="Pfam" id="PF00072">
    <property type="entry name" value="Response_reg"/>
    <property type="match status" value="1"/>
</dbReference>
<comment type="caution">
    <text evidence="9">The sequence shown here is derived from an EMBL/GenBank/DDBJ whole genome shotgun (WGS) entry which is preliminary data.</text>
</comment>
<accession>A0A4Y8INI7</accession>
<reference evidence="9 10" key="1">
    <citation type="submission" date="2019-03" db="EMBL/GenBank/DDBJ databases">
        <authorList>
            <person name="He R.-H."/>
        </authorList>
    </citation>
    <scope>NUCLEOTIDE SEQUENCE [LARGE SCALE GENOMIC DNA]</scope>
    <source>
        <strain evidence="10">SH 714</strain>
    </source>
</reference>
<dbReference type="PANTHER" id="PTHR43214">
    <property type="entry name" value="TWO-COMPONENT RESPONSE REGULATOR"/>
    <property type="match status" value="1"/>
</dbReference>
<sequence>MEPIRVLVVDDHDVVRKGIITYLLTEDDIDIVGEASSGNEGAKVAKDLSPDVILMDLMMENGTGIDATEKIMKDLPNAKIIILTSYYDDEKVFPALEAGAFSYMLKTSSAEEISTAIKKAAKGENVIEPKVAGAMMNRIRTPDRMPHELLTERELEVLICIGNGLTNNEISEKLFIGIKTVKTHVSNILSKLDVQDRTQAAVYAHRNGLMKETN</sequence>
<dbReference type="AlphaFoldDB" id="A0A4Y8INI7"/>
<dbReference type="PROSITE" id="PS50110">
    <property type="entry name" value="RESPONSE_REGULATORY"/>
    <property type="match status" value="1"/>
</dbReference>
<gene>
    <name evidence="9" type="ORF">E3U55_07195</name>
</gene>